<dbReference type="InterPro" id="IPR004143">
    <property type="entry name" value="BPL_LPL_catalytic"/>
</dbReference>
<protein>
    <submittedName>
        <fullName evidence="2">Biotin/lipoate A/B protein ligase family protein</fullName>
    </submittedName>
</protein>
<dbReference type="PROSITE" id="PS51733">
    <property type="entry name" value="BPL_LPL_CATALYTIC"/>
    <property type="match status" value="1"/>
</dbReference>
<dbReference type="Proteomes" id="UP000029015">
    <property type="component" value="Unassembled WGS sequence"/>
</dbReference>
<dbReference type="AlphaFoldDB" id="A0A086YZE0"/>
<dbReference type="EMBL" id="JGYK01000001">
    <property type="protein sequence ID" value="KFI39640.1"/>
    <property type="molecule type" value="Genomic_DNA"/>
</dbReference>
<dbReference type="GO" id="GO:0016874">
    <property type="term" value="F:ligase activity"/>
    <property type="evidence" value="ECO:0007669"/>
    <property type="project" value="UniProtKB-KW"/>
</dbReference>
<name>A0A086YZE0_9BIFI</name>
<dbReference type="Pfam" id="PF21948">
    <property type="entry name" value="LplA-B_cat"/>
    <property type="match status" value="1"/>
</dbReference>
<dbReference type="RefSeq" id="WP_051905183.1">
    <property type="nucleotide sequence ID" value="NZ_CP011786.1"/>
</dbReference>
<keyword evidence="3" id="KW-1185">Reference proteome</keyword>
<dbReference type="eggNOG" id="COG0095">
    <property type="taxonomic scope" value="Bacteria"/>
</dbReference>
<proteinExistence type="predicted"/>
<keyword evidence="2" id="KW-0436">Ligase</keyword>
<sequence>MALGTPQSYRGECKLPAGKLTAVTIRLQRGPGLSDQPSIGSCRINGDFFLEDDSGHSSLIGDLEQALLAMAPPVAERAVEGKLSGLIAAHPGSHLIGANAHTLTVAYIRALRLAGLQPADAAPPRRRPPRPSGFVRVQDLDSYRVDDLMDRWRRLPLRICVDTPRPPAEQAALDLALTEAVRDRVEPATLRIWNLSSPAVMIGRFQSLYSEVDTRQARRMGVRVVRRVTGGGAMFAWPSDVITYSLSLPSEFAHGLERSWTYRLNDLWLLEGLGHLGVESGWSGMNDIASPNGKIGGAAQRWLPAAGKRSGAILHHTMLSYRIDAGAMSRVLNVSPEKLSDKAVRSVQARVDPLASRTTLGRAQLTDALLANLMAMSPRATLAQLGSGVVSRGRELASERFAQEDWTTSIV</sequence>
<evidence type="ECO:0000313" key="3">
    <source>
        <dbReference type="Proteomes" id="UP000029015"/>
    </source>
</evidence>
<dbReference type="InterPro" id="IPR050664">
    <property type="entry name" value="Octanoyltrans_LipM/LipL"/>
</dbReference>
<dbReference type="Gene3D" id="3.30.930.10">
    <property type="entry name" value="Bira Bifunctional Protein, Domain 2"/>
    <property type="match status" value="1"/>
</dbReference>
<accession>A0A086YZE0</accession>
<gene>
    <name evidence="2" type="ORF">BACT_0340</name>
</gene>
<dbReference type="SUPFAM" id="SSF55681">
    <property type="entry name" value="Class II aaRS and biotin synthetases"/>
    <property type="match status" value="1"/>
</dbReference>
<evidence type="ECO:0000313" key="2">
    <source>
        <dbReference type="EMBL" id="KFI39640.1"/>
    </source>
</evidence>
<dbReference type="OrthoDB" id="9788148at2"/>
<evidence type="ECO:0000259" key="1">
    <source>
        <dbReference type="PROSITE" id="PS51733"/>
    </source>
</evidence>
<reference evidence="2 3" key="1">
    <citation type="submission" date="2014-03" db="EMBL/GenBank/DDBJ databases">
        <title>Genomics of Bifidobacteria.</title>
        <authorList>
            <person name="Ventura M."/>
            <person name="Milani C."/>
            <person name="Lugli G.A."/>
        </authorList>
    </citation>
    <scope>NUCLEOTIDE SEQUENCE [LARGE SCALE GENOMIC DNA]</scope>
    <source>
        <strain evidence="2 3">DSM 22766</strain>
    </source>
</reference>
<dbReference type="PANTHER" id="PTHR43679">
    <property type="entry name" value="OCTANOYLTRANSFERASE LIPM-RELATED"/>
    <property type="match status" value="1"/>
</dbReference>
<feature type="domain" description="BPL/LPL catalytic" evidence="1">
    <location>
        <begin position="184"/>
        <end position="385"/>
    </location>
</feature>
<comment type="caution">
    <text evidence="2">The sequence shown here is derived from an EMBL/GenBank/DDBJ whole genome shotgun (WGS) entry which is preliminary data.</text>
</comment>
<dbReference type="InterPro" id="IPR045864">
    <property type="entry name" value="aa-tRNA-synth_II/BPL/LPL"/>
</dbReference>
<dbReference type="PANTHER" id="PTHR43679:SF2">
    <property type="entry name" value="OCTANOYL-[GCVH]:PROTEIN N-OCTANOYLTRANSFERASE"/>
    <property type="match status" value="1"/>
</dbReference>
<organism evidence="2 3">
    <name type="scientific">Bifidobacterium actinocoloniiforme DSM 22766</name>
    <dbReference type="NCBI Taxonomy" id="1437605"/>
    <lineage>
        <taxon>Bacteria</taxon>
        <taxon>Bacillati</taxon>
        <taxon>Actinomycetota</taxon>
        <taxon>Actinomycetes</taxon>
        <taxon>Bifidobacteriales</taxon>
        <taxon>Bifidobacteriaceae</taxon>
        <taxon>Bifidobacterium</taxon>
    </lineage>
</organism>